<name>A0A815GR33_9BILA</name>
<protein>
    <submittedName>
        <fullName evidence="1">Uncharacterized protein</fullName>
    </submittedName>
</protein>
<dbReference type="InterPro" id="IPR052394">
    <property type="entry name" value="LRR-containing"/>
</dbReference>
<comment type="caution">
    <text evidence="1">The sequence shown here is derived from an EMBL/GenBank/DDBJ whole genome shotgun (WGS) entry which is preliminary data.</text>
</comment>
<sequence length="389" mass="42971">MSLNDCFISTITTLNLDNNCIGDKGAKYLADALRENEALTTLNLKKNNIGVQGAQYLANTLIENKTLTTLDLSDNNIGSQGVQSLANALKKNKTLITLNLEYNWIDSKGLESLANALKRNKTLTTLNLKSNSFEDYGAQHLGSALQKNKTLTTLNLYCSGIGSNGSFIRADVSLMSEIRTITKKIKAVDILVLSQGVISMDAFARTKENINYALALNYYGRVLFIEELLPLLRTSPLGGKVVSVLNSKKGDPSKINWNNMGLETKCSFLVGINHGFAFNDLIVQYFASQPENSNVSFIHSYPGFVKTPIGDNLPFYIRLPMKAMIAITRVAVSPDECAEFMIHGILKAEKGYIYMDEKGETITNKTVANEETLQKLWEHTRESISRTAS</sequence>
<organism evidence="1 2">
    <name type="scientific">Adineta steineri</name>
    <dbReference type="NCBI Taxonomy" id="433720"/>
    <lineage>
        <taxon>Eukaryota</taxon>
        <taxon>Metazoa</taxon>
        <taxon>Spiralia</taxon>
        <taxon>Gnathifera</taxon>
        <taxon>Rotifera</taxon>
        <taxon>Eurotatoria</taxon>
        <taxon>Bdelloidea</taxon>
        <taxon>Adinetida</taxon>
        <taxon>Adinetidae</taxon>
        <taxon>Adineta</taxon>
    </lineage>
</organism>
<dbReference type="InterPro" id="IPR036291">
    <property type="entry name" value="NAD(P)-bd_dom_sf"/>
</dbReference>
<gene>
    <name evidence="1" type="ORF">JYZ213_LOCUS34543</name>
</gene>
<dbReference type="Pfam" id="PF13516">
    <property type="entry name" value="LRR_6"/>
    <property type="match status" value="6"/>
</dbReference>
<evidence type="ECO:0000313" key="1">
    <source>
        <dbReference type="EMBL" id="CAF1341914.1"/>
    </source>
</evidence>
<dbReference type="Proteomes" id="UP000663845">
    <property type="component" value="Unassembled WGS sequence"/>
</dbReference>
<accession>A0A815GR33</accession>
<dbReference type="PANTHER" id="PTHR24114">
    <property type="entry name" value="LEUCINE RICH REPEAT FAMILY PROTEIN"/>
    <property type="match status" value="1"/>
</dbReference>
<reference evidence="1" key="1">
    <citation type="submission" date="2021-02" db="EMBL/GenBank/DDBJ databases">
        <authorList>
            <person name="Nowell W R."/>
        </authorList>
    </citation>
    <scope>NUCLEOTIDE SEQUENCE</scope>
</reference>
<dbReference type="SUPFAM" id="SSF51735">
    <property type="entry name" value="NAD(P)-binding Rossmann-fold domains"/>
    <property type="match status" value="1"/>
</dbReference>
<dbReference type="Gene3D" id="3.40.50.720">
    <property type="entry name" value="NAD(P)-binding Rossmann-like Domain"/>
    <property type="match status" value="1"/>
</dbReference>
<dbReference type="InterPro" id="IPR032675">
    <property type="entry name" value="LRR_dom_sf"/>
</dbReference>
<evidence type="ECO:0000313" key="2">
    <source>
        <dbReference type="Proteomes" id="UP000663845"/>
    </source>
</evidence>
<dbReference type="SUPFAM" id="SSF52047">
    <property type="entry name" value="RNI-like"/>
    <property type="match status" value="1"/>
</dbReference>
<dbReference type="InterPro" id="IPR001611">
    <property type="entry name" value="Leu-rich_rpt"/>
</dbReference>
<proteinExistence type="predicted"/>
<dbReference type="AlphaFoldDB" id="A0A815GR33"/>
<dbReference type="SMART" id="SM00368">
    <property type="entry name" value="LRR_RI"/>
    <property type="match status" value="5"/>
</dbReference>
<dbReference type="EMBL" id="CAJNOG010000712">
    <property type="protein sequence ID" value="CAF1341914.1"/>
    <property type="molecule type" value="Genomic_DNA"/>
</dbReference>
<dbReference type="Gene3D" id="3.80.10.10">
    <property type="entry name" value="Ribonuclease Inhibitor"/>
    <property type="match status" value="1"/>
</dbReference>
<dbReference type="PANTHER" id="PTHR24114:SF2">
    <property type="entry name" value="F-BOX DOMAIN-CONTAINING PROTEIN-RELATED"/>
    <property type="match status" value="1"/>
</dbReference>